<organism evidence="3 4">
    <name type="scientific">Brachionus calyciflorus</name>
    <dbReference type="NCBI Taxonomy" id="104777"/>
    <lineage>
        <taxon>Eukaryota</taxon>
        <taxon>Metazoa</taxon>
        <taxon>Spiralia</taxon>
        <taxon>Gnathifera</taxon>
        <taxon>Rotifera</taxon>
        <taxon>Eurotatoria</taxon>
        <taxon>Monogononta</taxon>
        <taxon>Pseudotrocha</taxon>
        <taxon>Ploima</taxon>
        <taxon>Brachionidae</taxon>
        <taxon>Brachionus</taxon>
    </lineage>
</organism>
<gene>
    <name evidence="3" type="ORF">OXX778_LOCUS22406</name>
</gene>
<evidence type="ECO:0000256" key="2">
    <source>
        <dbReference type="SAM" id="MobiDB-lite"/>
    </source>
</evidence>
<evidence type="ECO:0000313" key="3">
    <source>
        <dbReference type="EMBL" id="CAF1129456.1"/>
    </source>
</evidence>
<dbReference type="Proteomes" id="UP000663879">
    <property type="component" value="Unassembled WGS sequence"/>
</dbReference>
<feature type="compositionally biased region" description="Polar residues" evidence="2">
    <location>
        <begin position="308"/>
        <end position="317"/>
    </location>
</feature>
<reference evidence="3" key="1">
    <citation type="submission" date="2021-02" db="EMBL/GenBank/DDBJ databases">
        <authorList>
            <person name="Nowell W R."/>
        </authorList>
    </citation>
    <scope>NUCLEOTIDE SEQUENCE</scope>
    <source>
        <strain evidence="3">Ploen Becks lab</strain>
    </source>
</reference>
<proteinExistence type="predicted"/>
<feature type="coiled-coil region" evidence="1">
    <location>
        <begin position="163"/>
        <end position="218"/>
    </location>
</feature>
<feature type="compositionally biased region" description="Polar residues" evidence="2">
    <location>
        <begin position="277"/>
        <end position="287"/>
    </location>
</feature>
<feature type="region of interest" description="Disordered" evidence="2">
    <location>
        <begin position="223"/>
        <end position="294"/>
    </location>
</feature>
<protein>
    <submittedName>
        <fullName evidence="3">Uncharacterized protein</fullName>
    </submittedName>
</protein>
<sequence>MEEDQVDPLSNQMQAECIELLSNISVLEWHDKSRFEALKIEFIKVYKSNLSNGFVRVDQKTLCNSLLKINIDALKALRNDLSNELLGSHKLTTTLVLKAKRSPNTITEDIFRLSHYLCSSNLTEDDLLTLFNKTNFNQNLVQTNDNAPHPLNHDDFEDLFLSIEDIKEETNQLNNNYSTLSNNQHQMTVMIQNQMKLLNKLFDENKLLKDTVGRLEKMISSLIENKSNSNNSPTQQSSQKTSTQNPTHSFSTGYISPFYPPLPSSMPTRCPGPNMATIPSNPQTCTNGIPRFSQPIRPMSFAESVQNNQVNNGQDTQKTGKRSATEALPMNDNSKKIQKINHKNNENNK</sequence>
<feature type="non-terminal residue" evidence="3">
    <location>
        <position position="349"/>
    </location>
</feature>
<dbReference type="AlphaFoldDB" id="A0A814R5J3"/>
<comment type="caution">
    <text evidence="3">The sequence shown here is derived from an EMBL/GenBank/DDBJ whole genome shotgun (WGS) entry which is preliminary data.</text>
</comment>
<feature type="compositionally biased region" description="Low complexity" evidence="2">
    <location>
        <begin position="225"/>
        <end position="247"/>
    </location>
</feature>
<keyword evidence="4" id="KW-1185">Reference proteome</keyword>
<evidence type="ECO:0000313" key="4">
    <source>
        <dbReference type="Proteomes" id="UP000663879"/>
    </source>
</evidence>
<feature type="region of interest" description="Disordered" evidence="2">
    <location>
        <begin position="308"/>
        <end position="349"/>
    </location>
</feature>
<dbReference type="OrthoDB" id="10635481at2759"/>
<evidence type="ECO:0000256" key="1">
    <source>
        <dbReference type="SAM" id="Coils"/>
    </source>
</evidence>
<dbReference type="EMBL" id="CAJNOC010009482">
    <property type="protein sequence ID" value="CAF1129456.1"/>
    <property type="molecule type" value="Genomic_DNA"/>
</dbReference>
<keyword evidence="1" id="KW-0175">Coiled coil</keyword>
<accession>A0A814R5J3</accession>
<name>A0A814R5J3_9BILA</name>